<organism evidence="6 7">
    <name type="scientific">Sphaerulina musiva (strain SO2202)</name>
    <name type="common">Poplar stem canker fungus</name>
    <name type="synonym">Septoria musiva</name>
    <dbReference type="NCBI Taxonomy" id="692275"/>
    <lineage>
        <taxon>Eukaryota</taxon>
        <taxon>Fungi</taxon>
        <taxon>Dikarya</taxon>
        <taxon>Ascomycota</taxon>
        <taxon>Pezizomycotina</taxon>
        <taxon>Dothideomycetes</taxon>
        <taxon>Dothideomycetidae</taxon>
        <taxon>Mycosphaerellales</taxon>
        <taxon>Mycosphaerellaceae</taxon>
        <taxon>Sphaerulina</taxon>
    </lineage>
</organism>
<feature type="domain" description="BZIP" evidence="5">
    <location>
        <begin position="130"/>
        <end position="193"/>
    </location>
</feature>
<sequence>MPCAELDHSIFLDPTLGQSPASTPWMQEQPRQDFHLQVSQAEILAGRASSVSQQHGQITPPDDNSPTVSGNASHQPPQRVSGGAPPMNAKSERARNAANQRHAKAKKARKDSVQSRKLDSPIDEEGEEVDGKREKYREKNRVAASKCRAKKKMHTEDLEESARQIMATNSKLRAEERELRDVFSSLRHLALSHDSTQGCKCSAIHMYNNHKANEAARTAAMGLIGMGVSFQNNPSPSTESDMSNLNSPQFGPESRAQSFSTSRPRSLAQHGRDQPMGEQVGYLVPGTVSEPRRQSQSAQHVGVLDAAGDCALGPTNETEDHSMELC</sequence>
<accession>M3DCI6</accession>
<evidence type="ECO:0000256" key="3">
    <source>
        <dbReference type="ARBA" id="ARBA00023163"/>
    </source>
</evidence>
<dbReference type="Pfam" id="PF00170">
    <property type="entry name" value="bZIP_1"/>
    <property type="match status" value="1"/>
</dbReference>
<keyword evidence="1" id="KW-0805">Transcription regulation</keyword>
<feature type="compositionally biased region" description="Basic and acidic residues" evidence="4">
    <location>
        <begin position="1"/>
        <end position="10"/>
    </location>
</feature>
<dbReference type="SUPFAM" id="SSF57959">
    <property type="entry name" value="Leucine zipper domain"/>
    <property type="match status" value="1"/>
</dbReference>
<keyword evidence="3" id="KW-0804">Transcription</keyword>
<dbReference type="GO" id="GO:0003700">
    <property type="term" value="F:DNA-binding transcription factor activity"/>
    <property type="evidence" value="ECO:0007669"/>
    <property type="project" value="InterPro"/>
</dbReference>
<feature type="compositionally biased region" description="Polar residues" evidence="4">
    <location>
        <begin position="230"/>
        <end position="264"/>
    </location>
</feature>
<dbReference type="InterPro" id="IPR046347">
    <property type="entry name" value="bZIP_sf"/>
</dbReference>
<dbReference type="OrthoDB" id="295274at2759"/>
<evidence type="ECO:0000256" key="2">
    <source>
        <dbReference type="ARBA" id="ARBA00023125"/>
    </source>
</evidence>
<feature type="compositionally biased region" description="Basic and acidic residues" evidence="4">
    <location>
        <begin position="129"/>
        <end position="141"/>
    </location>
</feature>
<dbReference type="SMART" id="SM00338">
    <property type="entry name" value="BRLZ"/>
    <property type="match status" value="1"/>
</dbReference>
<feature type="region of interest" description="Disordered" evidence="4">
    <location>
        <begin position="1"/>
        <end position="33"/>
    </location>
</feature>
<dbReference type="PROSITE" id="PS00036">
    <property type="entry name" value="BZIP_BASIC"/>
    <property type="match status" value="1"/>
</dbReference>
<dbReference type="STRING" id="692275.M3DCI6"/>
<dbReference type="Proteomes" id="UP000016931">
    <property type="component" value="Unassembled WGS sequence"/>
</dbReference>
<evidence type="ECO:0000313" key="7">
    <source>
        <dbReference type="Proteomes" id="UP000016931"/>
    </source>
</evidence>
<dbReference type="InterPro" id="IPR000837">
    <property type="entry name" value="AP-1"/>
</dbReference>
<dbReference type="InterPro" id="IPR004827">
    <property type="entry name" value="bZIP"/>
</dbReference>
<evidence type="ECO:0000256" key="1">
    <source>
        <dbReference type="ARBA" id="ARBA00023015"/>
    </source>
</evidence>
<keyword evidence="2" id="KW-0238">DNA-binding</keyword>
<dbReference type="Gene3D" id="1.20.5.170">
    <property type="match status" value="1"/>
</dbReference>
<dbReference type="GeneID" id="27899000"/>
<dbReference type="PROSITE" id="PS50217">
    <property type="entry name" value="BZIP"/>
    <property type="match status" value="1"/>
</dbReference>
<feature type="compositionally biased region" description="Polar residues" evidence="4">
    <location>
        <begin position="49"/>
        <end position="78"/>
    </location>
</feature>
<protein>
    <recommendedName>
        <fullName evidence="5">BZIP domain-containing protein</fullName>
    </recommendedName>
</protein>
<dbReference type="AlphaFoldDB" id="M3DCI6"/>
<dbReference type="PANTHER" id="PTHR23351">
    <property type="entry name" value="FOS TRANSCRIPTION FACTOR-RELATED"/>
    <property type="match status" value="1"/>
</dbReference>
<name>M3DCI6_SPHMS</name>
<feature type="region of interest" description="Disordered" evidence="4">
    <location>
        <begin position="45"/>
        <end position="160"/>
    </location>
</feature>
<dbReference type="HOGENOM" id="CLU_853026_0_0_1"/>
<dbReference type="RefSeq" id="XP_016763645.1">
    <property type="nucleotide sequence ID" value="XM_016901863.1"/>
</dbReference>
<dbReference type="PANTHER" id="PTHR23351:SF24">
    <property type="entry name" value="ACTIVATING TRANSCRIPTION FACTOR 3-RELATED"/>
    <property type="match status" value="1"/>
</dbReference>
<dbReference type="GO" id="GO:0003677">
    <property type="term" value="F:DNA binding"/>
    <property type="evidence" value="ECO:0007669"/>
    <property type="project" value="UniProtKB-KW"/>
</dbReference>
<evidence type="ECO:0000313" key="6">
    <source>
        <dbReference type="EMBL" id="EMF15524.1"/>
    </source>
</evidence>
<feature type="compositionally biased region" description="Polar residues" evidence="4">
    <location>
        <begin position="16"/>
        <end position="26"/>
    </location>
</feature>
<evidence type="ECO:0000259" key="5">
    <source>
        <dbReference type="PROSITE" id="PS50217"/>
    </source>
</evidence>
<dbReference type="eggNOG" id="KOG1414">
    <property type="taxonomic scope" value="Eukaryota"/>
</dbReference>
<reference evidence="6 7" key="1">
    <citation type="journal article" date="2012" name="PLoS Pathog.">
        <title>Diverse lifestyles and strategies of plant pathogenesis encoded in the genomes of eighteen Dothideomycetes fungi.</title>
        <authorList>
            <person name="Ohm R.A."/>
            <person name="Feau N."/>
            <person name="Henrissat B."/>
            <person name="Schoch C.L."/>
            <person name="Horwitz B.A."/>
            <person name="Barry K.W."/>
            <person name="Condon B.J."/>
            <person name="Copeland A.C."/>
            <person name="Dhillon B."/>
            <person name="Glaser F."/>
            <person name="Hesse C.N."/>
            <person name="Kosti I."/>
            <person name="LaButti K."/>
            <person name="Lindquist E.A."/>
            <person name="Lucas S."/>
            <person name="Salamov A.A."/>
            <person name="Bradshaw R.E."/>
            <person name="Ciuffetti L."/>
            <person name="Hamelin R.C."/>
            <person name="Kema G.H.J."/>
            <person name="Lawrence C."/>
            <person name="Scott J.A."/>
            <person name="Spatafora J.W."/>
            <person name="Turgeon B.G."/>
            <person name="de Wit P.J.G.M."/>
            <person name="Zhong S."/>
            <person name="Goodwin S.B."/>
            <person name="Grigoriev I.V."/>
        </authorList>
    </citation>
    <scope>NUCLEOTIDE SEQUENCE [LARGE SCALE GENOMIC DNA]</scope>
    <source>
        <strain evidence="6 7">SO2202</strain>
    </source>
</reference>
<keyword evidence="7" id="KW-1185">Reference proteome</keyword>
<dbReference type="CDD" id="cd14687">
    <property type="entry name" value="bZIP_ATF2"/>
    <property type="match status" value="1"/>
</dbReference>
<feature type="compositionally biased region" description="Basic and acidic residues" evidence="4">
    <location>
        <begin position="110"/>
        <end position="120"/>
    </location>
</feature>
<feature type="region of interest" description="Disordered" evidence="4">
    <location>
        <begin position="230"/>
        <end position="301"/>
    </location>
</feature>
<evidence type="ECO:0000256" key="4">
    <source>
        <dbReference type="SAM" id="MobiDB-lite"/>
    </source>
</evidence>
<gene>
    <name evidence="6" type="ORF">SEPMUDRAFT_123800</name>
</gene>
<dbReference type="GO" id="GO:0006357">
    <property type="term" value="P:regulation of transcription by RNA polymerase II"/>
    <property type="evidence" value="ECO:0007669"/>
    <property type="project" value="InterPro"/>
</dbReference>
<dbReference type="EMBL" id="KB456261">
    <property type="protein sequence ID" value="EMF15524.1"/>
    <property type="molecule type" value="Genomic_DNA"/>
</dbReference>
<proteinExistence type="predicted"/>